<feature type="region of interest" description="Disordered" evidence="11">
    <location>
        <begin position="211"/>
        <end position="241"/>
    </location>
</feature>
<evidence type="ECO:0000256" key="4">
    <source>
        <dbReference type="ARBA" id="ARBA00012705"/>
    </source>
</evidence>
<evidence type="ECO:0000256" key="10">
    <source>
        <dbReference type="RuleBase" id="RU003557"/>
    </source>
</evidence>
<dbReference type="InterPro" id="IPR002155">
    <property type="entry name" value="Thiolase"/>
</dbReference>
<organism evidence="14 15">
    <name type="scientific">Tothia fuscella</name>
    <dbReference type="NCBI Taxonomy" id="1048955"/>
    <lineage>
        <taxon>Eukaryota</taxon>
        <taxon>Fungi</taxon>
        <taxon>Dikarya</taxon>
        <taxon>Ascomycota</taxon>
        <taxon>Pezizomycotina</taxon>
        <taxon>Dothideomycetes</taxon>
        <taxon>Pleosporomycetidae</taxon>
        <taxon>Venturiales</taxon>
        <taxon>Cylindrosympodiaceae</taxon>
        <taxon>Tothia</taxon>
    </lineage>
</organism>
<dbReference type="Pfam" id="PF00108">
    <property type="entry name" value="Thiolase_N"/>
    <property type="match status" value="1"/>
</dbReference>
<dbReference type="GO" id="GO:0005739">
    <property type="term" value="C:mitochondrion"/>
    <property type="evidence" value="ECO:0007669"/>
    <property type="project" value="TreeGrafter"/>
</dbReference>
<comment type="similarity">
    <text evidence="2 10">Belongs to the thiolase-like superfamily. Thiolase family.</text>
</comment>
<dbReference type="SUPFAM" id="SSF53901">
    <property type="entry name" value="Thiolase-like"/>
    <property type="match status" value="2"/>
</dbReference>
<evidence type="ECO:0000313" key="15">
    <source>
        <dbReference type="Proteomes" id="UP000800235"/>
    </source>
</evidence>
<dbReference type="GO" id="GO:0003985">
    <property type="term" value="F:acetyl-CoA C-acetyltransferase activity"/>
    <property type="evidence" value="ECO:0007669"/>
    <property type="project" value="UniProtKB-EC"/>
</dbReference>
<feature type="domain" description="Thiolase C-terminal" evidence="13">
    <location>
        <begin position="273"/>
        <end position="394"/>
    </location>
</feature>
<evidence type="ECO:0000256" key="1">
    <source>
        <dbReference type="ARBA" id="ARBA00001958"/>
    </source>
</evidence>
<keyword evidence="6" id="KW-0630">Potassium</keyword>
<dbReference type="GO" id="GO:0006696">
    <property type="term" value="P:ergosterol biosynthetic process"/>
    <property type="evidence" value="ECO:0007669"/>
    <property type="project" value="TreeGrafter"/>
</dbReference>
<evidence type="ECO:0000256" key="6">
    <source>
        <dbReference type="ARBA" id="ARBA00022958"/>
    </source>
</evidence>
<evidence type="ECO:0000256" key="9">
    <source>
        <dbReference type="PIRSR" id="PIRSR000429-1"/>
    </source>
</evidence>
<dbReference type="InterPro" id="IPR020613">
    <property type="entry name" value="Thiolase_CS"/>
</dbReference>
<dbReference type="FunFam" id="3.40.47.10:FF:000007">
    <property type="entry name" value="acetyl-CoA acetyltransferase, mitochondrial"/>
    <property type="match status" value="1"/>
</dbReference>
<dbReference type="OrthoDB" id="5404651at2759"/>
<protein>
    <recommendedName>
        <fullName evidence="4">acetyl-CoA C-acetyltransferase</fullName>
        <ecNumber evidence="4">2.3.1.9</ecNumber>
    </recommendedName>
</protein>
<feature type="active site" description="Acyl-thioester intermediate" evidence="9">
    <location>
        <position position="91"/>
    </location>
</feature>
<name>A0A9P4P359_9PEZI</name>
<dbReference type="InterPro" id="IPR020617">
    <property type="entry name" value="Thiolase_C"/>
</dbReference>
<dbReference type="PROSITE" id="PS00737">
    <property type="entry name" value="THIOLASE_2"/>
    <property type="match status" value="1"/>
</dbReference>
<sequence length="397" mass="41151">MSQFPPVYIVSAARTPTGMFLGSLASLSAPKLGSHAIKAAVERAGIEPEDVEEVFFGNVLSANLGQNPARQCALGAGLQDSTVCTTINKVCASSVKAIILGAQTIMTGNASVIVAGGCESMSNCPHYLPNLRTGAKFGDQPLVDGVLKDGLTDVYKNEHMGLQGEECASDHGFGREEQDAYCVRSYKKAQKAQEEGKFKVEIAPIEVSGGRGKPNITVDQDDEPKNFNEAKTPSLKPSFKKDGTVTAANASPLSDGAAAVVLMSEAEVKSRNLKPIAKILGWGEAAQNPSKFTTAPALAIPKALKHAGISADKVDAYEINEAFSVVALANMKLLGITEEKVNLHGGAVALGHPLGGSGARIVTTLLGVLRETKGKIGVVGICNGGGGASALVVESLQ</sequence>
<dbReference type="EC" id="2.3.1.9" evidence="4"/>
<comment type="caution">
    <text evidence="14">The sequence shown here is derived from an EMBL/GenBank/DDBJ whole genome shotgun (WGS) entry which is preliminary data.</text>
</comment>
<evidence type="ECO:0000256" key="3">
    <source>
        <dbReference type="ARBA" id="ARBA00011881"/>
    </source>
</evidence>
<comment type="subunit">
    <text evidence="3">Homotetramer.</text>
</comment>
<evidence type="ECO:0000259" key="12">
    <source>
        <dbReference type="Pfam" id="PF00108"/>
    </source>
</evidence>
<gene>
    <name evidence="14" type="ORF">EJ08DRAFT_645449</name>
</gene>
<dbReference type="InterPro" id="IPR020610">
    <property type="entry name" value="Thiolase_AS"/>
</dbReference>
<keyword evidence="15" id="KW-1185">Reference proteome</keyword>
<evidence type="ECO:0000256" key="11">
    <source>
        <dbReference type="SAM" id="MobiDB-lite"/>
    </source>
</evidence>
<evidence type="ECO:0000313" key="14">
    <source>
        <dbReference type="EMBL" id="KAF2435761.1"/>
    </source>
</evidence>
<dbReference type="InterPro" id="IPR020615">
    <property type="entry name" value="Thiolase_acyl_enz_int_AS"/>
</dbReference>
<dbReference type="Proteomes" id="UP000800235">
    <property type="component" value="Unassembled WGS sequence"/>
</dbReference>
<dbReference type="PANTHER" id="PTHR18919:SF165">
    <property type="entry name" value="ACETYL-COA ACETYLTRANSFERASE"/>
    <property type="match status" value="1"/>
</dbReference>
<evidence type="ECO:0000256" key="8">
    <source>
        <dbReference type="ARBA" id="ARBA00037924"/>
    </source>
</evidence>
<dbReference type="InterPro" id="IPR020616">
    <property type="entry name" value="Thiolase_N"/>
</dbReference>
<feature type="active site" description="Proton acceptor" evidence="9">
    <location>
        <position position="352"/>
    </location>
</feature>
<dbReference type="PANTHER" id="PTHR18919">
    <property type="entry name" value="ACETYL-COA C-ACYLTRANSFERASE"/>
    <property type="match status" value="1"/>
</dbReference>
<dbReference type="InterPro" id="IPR016039">
    <property type="entry name" value="Thiolase-like"/>
</dbReference>
<proteinExistence type="inferred from homology"/>
<feature type="domain" description="Thiolase N-terminal" evidence="12">
    <location>
        <begin position="7"/>
        <end position="265"/>
    </location>
</feature>
<keyword evidence="5 10" id="KW-0808">Transferase</keyword>
<dbReference type="AlphaFoldDB" id="A0A9P4P359"/>
<dbReference type="Gene3D" id="3.40.47.10">
    <property type="match status" value="1"/>
</dbReference>
<dbReference type="PROSITE" id="PS00099">
    <property type="entry name" value="THIOLASE_3"/>
    <property type="match status" value="1"/>
</dbReference>
<dbReference type="EMBL" id="MU007012">
    <property type="protein sequence ID" value="KAF2435761.1"/>
    <property type="molecule type" value="Genomic_DNA"/>
</dbReference>
<comment type="cofactor">
    <cofactor evidence="1">
        <name>K(+)</name>
        <dbReference type="ChEBI" id="CHEBI:29103"/>
    </cofactor>
</comment>
<accession>A0A9P4P359</accession>
<reference evidence="14" key="1">
    <citation type="journal article" date="2020" name="Stud. Mycol.">
        <title>101 Dothideomycetes genomes: a test case for predicting lifestyles and emergence of pathogens.</title>
        <authorList>
            <person name="Haridas S."/>
            <person name="Albert R."/>
            <person name="Binder M."/>
            <person name="Bloem J."/>
            <person name="Labutti K."/>
            <person name="Salamov A."/>
            <person name="Andreopoulos B."/>
            <person name="Baker S."/>
            <person name="Barry K."/>
            <person name="Bills G."/>
            <person name="Bluhm B."/>
            <person name="Cannon C."/>
            <person name="Castanera R."/>
            <person name="Culley D."/>
            <person name="Daum C."/>
            <person name="Ezra D."/>
            <person name="Gonzalez J."/>
            <person name="Henrissat B."/>
            <person name="Kuo A."/>
            <person name="Liang C."/>
            <person name="Lipzen A."/>
            <person name="Lutzoni F."/>
            <person name="Magnuson J."/>
            <person name="Mondo S."/>
            <person name="Nolan M."/>
            <person name="Ohm R."/>
            <person name="Pangilinan J."/>
            <person name="Park H.-J."/>
            <person name="Ramirez L."/>
            <person name="Alfaro M."/>
            <person name="Sun H."/>
            <person name="Tritt A."/>
            <person name="Yoshinaga Y."/>
            <person name="Zwiers L.-H."/>
            <person name="Turgeon B."/>
            <person name="Goodwin S."/>
            <person name="Spatafora J."/>
            <person name="Crous P."/>
            <person name="Grigoriev I."/>
        </authorList>
    </citation>
    <scope>NUCLEOTIDE SEQUENCE</scope>
    <source>
        <strain evidence="14">CBS 130266</strain>
    </source>
</reference>
<dbReference type="PROSITE" id="PS00098">
    <property type="entry name" value="THIOLASE_1"/>
    <property type="match status" value="1"/>
</dbReference>
<keyword evidence="7 10" id="KW-0012">Acyltransferase</keyword>
<dbReference type="NCBIfam" id="TIGR01930">
    <property type="entry name" value="AcCoA-C-Actrans"/>
    <property type="match status" value="1"/>
</dbReference>
<dbReference type="GO" id="GO:0006635">
    <property type="term" value="P:fatty acid beta-oxidation"/>
    <property type="evidence" value="ECO:0007669"/>
    <property type="project" value="TreeGrafter"/>
</dbReference>
<evidence type="ECO:0000256" key="7">
    <source>
        <dbReference type="ARBA" id="ARBA00023315"/>
    </source>
</evidence>
<comment type="pathway">
    <text evidence="8">Metabolic intermediate biosynthesis; (R)-mevalonate biosynthesis; (R)-mevalonate from acetyl-CoA: step 1/3.</text>
</comment>
<dbReference type="CDD" id="cd00751">
    <property type="entry name" value="thiolase"/>
    <property type="match status" value="1"/>
</dbReference>
<evidence type="ECO:0000256" key="2">
    <source>
        <dbReference type="ARBA" id="ARBA00010982"/>
    </source>
</evidence>
<dbReference type="PIRSF" id="PIRSF000429">
    <property type="entry name" value="Ac-CoA_Ac_transf"/>
    <property type="match status" value="1"/>
</dbReference>
<dbReference type="Pfam" id="PF02803">
    <property type="entry name" value="Thiolase_C"/>
    <property type="match status" value="1"/>
</dbReference>
<feature type="active site" description="Proton acceptor" evidence="9">
    <location>
        <position position="382"/>
    </location>
</feature>
<evidence type="ECO:0000259" key="13">
    <source>
        <dbReference type="Pfam" id="PF02803"/>
    </source>
</evidence>
<evidence type="ECO:0000256" key="5">
    <source>
        <dbReference type="ARBA" id="ARBA00022679"/>
    </source>
</evidence>